<keyword evidence="6" id="KW-1185">Reference proteome</keyword>
<feature type="compositionally biased region" description="Polar residues" evidence="2">
    <location>
        <begin position="547"/>
        <end position="556"/>
    </location>
</feature>
<dbReference type="AlphaFoldDB" id="A0A168AAG9"/>
<feature type="signal peptide" evidence="3">
    <location>
        <begin position="1"/>
        <end position="18"/>
    </location>
</feature>
<keyword evidence="1" id="KW-0378">Hydrolase</keyword>
<evidence type="ECO:0000256" key="3">
    <source>
        <dbReference type="SAM" id="SignalP"/>
    </source>
</evidence>
<feature type="region of interest" description="Disordered" evidence="2">
    <location>
        <begin position="506"/>
        <end position="556"/>
    </location>
</feature>
<name>A0A168AAG9_9HYPO</name>
<dbReference type="Gene3D" id="3.90.190.10">
    <property type="entry name" value="Protein tyrosine phosphatase superfamily"/>
    <property type="match status" value="1"/>
</dbReference>
<evidence type="ECO:0000256" key="2">
    <source>
        <dbReference type="SAM" id="MobiDB-lite"/>
    </source>
</evidence>
<dbReference type="GO" id="GO:0016791">
    <property type="term" value="F:phosphatase activity"/>
    <property type="evidence" value="ECO:0007669"/>
    <property type="project" value="UniProtKB-ARBA"/>
</dbReference>
<dbReference type="STRING" id="1081109.A0A168AAG9"/>
<evidence type="ECO:0000256" key="1">
    <source>
        <dbReference type="ARBA" id="ARBA00022801"/>
    </source>
</evidence>
<organism evidence="5 6">
    <name type="scientific">Moelleriella libera RCEF 2490</name>
    <dbReference type="NCBI Taxonomy" id="1081109"/>
    <lineage>
        <taxon>Eukaryota</taxon>
        <taxon>Fungi</taxon>
        <taxon>Dikarya</taxon>
        <taxon>Ascomycota</taxon>
        <taxon>Pezizomycotina</taxon>
        <taxon>Sordariomycetes</taxon>
        <taxon>Hypocreomycetidae</taxon>
        <taxon>Hypocreales</taxon>
        <taxon>Clavicipitaceae</taxon>
        <taxon>Moelleriella</taxon>
    </lineage>
</organism>
<feature type="compositionally biased region" description="Basic and acidic residues" evidence="2">
    <location>
        <begin position="515"/>
        <end position="546"/>
    </location>
</feature>
<sequence length="882" mass="96990">MLIKRLIALLVTAAAVQPIPFPANEQAPGAVAGPAGVGAAADDAVDVAGFKRFRTVKEHLRDGDKLTRSSAPNYNGKDKDQHLTEEDIEALRKRGVRHVITVNSMGKDYDIAVRLSKAGIAYTFVEVKDFQSPTAKDFKYIYEEFKKHDRNAHIWCGFGDGRSGTVVSAIQMYTQKEFSGNPEMLSEDVWIKVWARNKVEKPIQMEALGMLFDEFHPPSGSRGKTVAILRKTNPFYTVSDARKKKYIDALPKSVENISFCKRASKCTDLADMAEKLSERRFAQLAGEHGVARVAQEKWSMTLSDVRKKFGYQQLTGESIKLKLPSLSKLGKSLGKGLLDPLWVVDVVHAFTTDASTIDRWEAVTSILPFVGCGWEARADAKKGDTDLFDTFTCLAADALLLTPLWPVGLILSVARALKRAFEESPHLPTQEEVVAQRDKPWNNLLIGPDHSLYAYIYSNLPYSGTAPSYNGTFAEKLNGSLAAETLSVLSYGSQLLGMAEAVAQDEGEIGGNEPGDDKSDGTKDRKTVEKGTGGERNRRTLDKIDGDNNSNSGPAVTTANLTAEVEAAMSKEILRRHRQVLIDVPKKLKSVSDDQLGDLSTKYNDEFIMNLNSEKMVQKYKKITYGLPRVGDATDDSNQVRADLNKLASHLKQNKPALPSLFTLAHVLGQSKGVGRLQPAVLDLHGYLKSAMPGLNDIALDQILVFHAVQVARVLRGEISEGDLPDSFPTASSSSKALSPSSHSSSSDNAASQLDQKGGDPANARDFQILIAIRFGRVYDDWKVKNANEISATFPWAPPSKEIDRLTRPQLPSQTEHVDVLGHLAIITGLSSIETNIVAMLEKLQEDQQKYTQLLKPLSDSINKICKPLAQECKKWNLSQRN</sequence>
<feature type="chain" id="PRO_5007895217" description="Swiss Army Knife protein DSP-PTPase phosphatase domain-containing protein" evidence="3">
    <location>
        <begin position="19"/>
        <end position="882"/>
    </location>
</feature>
<accession>A0A168AAG9</accession>
<keyword evidence="3" id="KW-0732">Signal</keyword>
<evidence type="ECO:0000259" key="4">
    <source>
        <dbReference type="Pfam" id="PF22784"/>
    </source>
</evidence>
<protein>
    <recommendedName>
        <fullName evidence="4">Swiss Army Knife protein DSP-PTPase phosphatase domain-containing protein</fullName>
    </recommendedName>
</protein>
<dbReference type="InterPro" id="IPR029021">
    <property type="entry name" value="Prot-tyrosine_phosphatase-like"/>
</dbReference>
<dbReference type="Pfam" id="PF22784">
    <property type="entry name" value="PTP-SAK"/>
    <property type="match status" value="1"/>
</dbReference>
<feature type="region of interest" description="Disordered" evidence="2">
    <location>
        <begin position="723"/>
        <end position="760"/>
    </location>
</feature>
<feature type="domain" description="Swiss Army Knife protein DSP-PTPase phosphatase" evidence="4">
    <location>
        <begin position="82"/>
        <end position="169"/>
    </location>
</feature>
<dbReference type="EMBL" id="AZGY01000012">
    <property type="protein sequence ID" value="KZZ93685.1"/>
    <property type="molecule type" value="Genomic_DNA"/>
</dbReference>
<dbReference type="SUPFAM" id="SSF52799">
    <property type="entry name" value="(Phosphotyrosine protein) phosphatases II"/>
    <property type="match status" value="1"/>
</dbReference>
<dbReference type="Proteomes" id="UP000078544">
    <property type="component" value="Unassembled WGS sequence"/>
</dbReference>
<evidence type="ECO:0000313" key="5">
    <source>
        <dbReference type="EMBL" id="KZZ93685.1"/>
    </source>
</evidence>
<evidence type="ECO:0000313" key="6">
    <source>
        <dbReference type="Proteomes" id="UP000078544"/>
    </source>
</evidence>
<dbReference type="InterPro" id="IPR057023">
    <property type="entry name" value="PTP-SAK"/>
</dbReference>
<dbReference type="OrthoDB" id="4917004at2759"/>
<comment type="caution">
    <text evidence="5">The sequence shown here is derived from an EMBL/GenBank/DDBJ whole genome shotgun (WGS) entry which is preliminary data.</text>
</comment>
<gene>
    <name evidence="5" type="ORF">AAL_05401</name>
</gene>
<reference evidence="5 6" key="1">
    <citation type="journal article" date="2016" name="Genome Biol. Evol.">
        <title>Divergent and convergent evolution of fungal pathogenicity.</title>
        <authorList>
            <person name="Shang Y."/>
            <person name="Xiao G."/>
            <person name="Zheng P."/>
            <person name="Cen K."/>
            <person name="Zhan S."/>
            <person name="Wang C."/>
        </authorList>
    </citation>
    <scope>NUCLEOTIDE SEQUENCE [LARGE SCALE GENOMIC DNA]</scope>
    <source>
        <strain evidence="5 6">RCEF 2490</strain>
    </source>
</reference>
<feature type="compositionally biased region" description="Low complexity" evidence="2">
    <location>
        <begin position="731"/>
        <end position="752"/>
    </location>
</feature>
<proteinExistence type="predicted"/>